<evidence type="ECO:0000313" key="2">
    <source>
        <dbReference type="Proteomes" id="UP000709295"/>
    </source>
</evidence>
<dbReference type="Proteomes" id="UP000709295">
    <property type="component" value="Unassembled WGS sequence"/>
</dbReference>
<organism evidence="1 2">
    <name type="scientific">Phytophthora aleatoria</name>
    <dbReference type="NCBI Taxonomy" id="2496075"/>
    <lineage>
        <taxon>Eukaryota</taxon>
        <taxon>Sar</taxon>
        <taxon>Stramenopiles</taxon>
        <taxon>Oomycota</taxon>
        <taxon>Peronosporomycetes</taxon>
        <taxon>Peronosporales</taxon>
        <taxon>Peronosporaceae</taxon>
        <taxon>Phytophthora</taxon>
    </lineage>
</organism>
<name>A0A8J5MC95_9STRA</name>
<dbReference type="EMBL" id="JAENGY010002507">
    <property type="protein sequence ID" value="KAG6944014.1"/>
    <property type="molecule type" value="Genomic_DNA"/>
</dbReference>
<reference evidence="1" key="1">
    <citation type="submission" date="2021-01" db="EMBL/GenBank/DDBJ databases">
        <title>Phytophthora aleatoria, a newly-described species from Pinus radiata is distinct from Phytophthora cactorum isolates based on comparative genomics.</title>
        <authorList>
            <person name="Mcdougal R."/>
            <person name="Panda P."/>
            <person name="Williams N."/>
            <person name="Studholme D.J."/>
        </authorList>
    </citation>
    <scope>NUCLEOTIDE SEQUENCE</scope>
    <source>
        <strain evidence="1">NZFS 4037</strain>
    </source>
</reference>
<comment type="caution">
    <text evidence="1">The sequence shown here is derived from an EMBL/GenBank/DDBJ whole genome shotgun (WGS) entry which is preliminary data.</text>
</comment>
<dbReference type="AlphaFoldDB" id="A0A8J5MC95"/>
<protein>
    <submittedName>
        <fullName evidence="1">Uncharacterized protein</fullName>
    </submittedName>
</protein>
<sequence>MIESFESEGNQNSKKSELEHILSAVGVDAKHSKIPIGELQARRDPINEYQTKQLMQCCFPTLFPDGLGGFYLLDEETRLHVYKLSEFCAHLMKWHDRRFIIHGNFKFSV</sequence>
<proteinExistence type="predicted"/>
<gene>
    <name evidence="1" type="ORF">JG688_00017315</name>
</gene>
<accession>A0A8J5MC95</accession>
<evidence type="ECO:0000313" key="1">
    <source>
        <dbReference type="EMBL" id="KAG6944014.1"/>
    </source>
</evidence>
<keyword evidence="2" id="KW-1185">Reference proteome</keyword>